<dbReference type="Pfam" id="PF12012">
    <property type="entry name" value="DUF3504"/>
    <property type="match status" value="1"/>
</dbReference>
<feature type="region of interest" description="Disordered" evidence="6">
    <location>
        <begin position="209"/>
        <end position="231"/>
    </location>
</feature>
<dbReference type="STRING" id="9402.L5L4V3"/>
<feature type="domain" description="ZMYM2-like/QRICH1 C-terminal" evidence="8">
    <location>
        <begin position="304"/>
        <end position="471"/>
    </location>
</feature>
<dbReference type="Pfam" id="PF06467">
    <property type="entry name" value="zf-FCS"/>
    <property type="match status" value="1"/>
</dbReference>
<evidence type="ECO:0000259" key="8">
    <source>
        <dbReference type="Pfam" id="PF12012"/>
    </source>
</evidence>
<dbReference type="InterPro" id="IPR051284">
    <property type="entry name" value="ZnF_MYMT-QRICH1"/>
</dbReference>
<keyword evidence="2" id="KW-0597">Phosphoprotein</keyword>
<keyword evidence="4" id="KW-0862">Zinc</keyword>
<keyword evidence="5" id="KW-0832">Ubl conjugation</keyword>
<accession>L5L4V3</accession>
<evidence type="ECO:0000256" key="3">
    <source>
        <dbReference type="ARBA" id="ARBA00022771"/>
    </source>
</evidence>
<evidence type="ECO:0000256" key="6">
    <source>
        <dbReference type="SAM" id="MobiDB-lite"/>
    </source>
</evidence>
<dbReference type="InterPro" id="IPR010507">
    <property type="entry name" value="Znf_MYM"/>
</dbReference>
<sequence length="489" mass="55099">MAWLMSRANVSSPHNVPSSTRVELTSLWTTDMMLASLNSRSLYYKSSYARCDCCKSQGALRERVQWRGEMKHFCDQHCLLRFYCQQNEPNMTTQKGPENLHYDQGCQTSRTKMTGSAPPPSPTPNKEMKNKAVLCKPLTMTKATYCKPHMQTKSCQTDDHWKAERVPVPIPVPVYVPVPMHMYSQSVPVPTTLPVPVPVPVFLPAPLDSSQPSPAVAEEQKSKTPSDPLDTNLLTMTDLVTEDEGKTEATSVNSEPPCVPRASACVCGLACHARQDTFQARDCAPARQGVSSRHKAPRSVQGSVFSRVEEDYLWRIQQLGAHSPVALLNTLFYFNTKYFGLKTVEQHLRLSFGTVARHWKKNPLTMESRACLRYQVSSLCGADSEDKITTGKRKHEDDEPVFEQIENTANPSRCPVKMFECYLSKSPQNLNQRMDVFYLQPECSSSAESPVWYTSASLDRGTLENMLVRVLLVKDVYDKDCYELDEDTD</sequence>
<keyword evidence="3" id="KW-0863">Zinc-finger</keyword>
<dbReference type="InterPro" id="IPR021893">
    <property type="entry name" value="ZMYM2-like_C"/>
</dbReference>
<evidence type="ECO:0000256" key="2">
    <source>
        <dbReference type="ARBA" id="ARBA00022553"/>
    </source>
</evidence>
<feature type="domain" description="MYM-type" evidence="7">
    <location>
        <begin position="49"/>
        <end position="82"/>
    </location>
</feature>
<proteinExistence type="predicted"/>
<protein>
    <submittedName>
        <fullName evidence="9">Zinc finger MYM-type protein 2</fullName>
    </submittedName>
</protein>
<dbReference type="InParanoid" id="L5L4V3"/>
<evidence type="ECO:0000256" key="4">
    <source>
        <dbReference type="ARBA" id="ARBA00022833"/>
    </source>
</evidence>
<dbReference type="Proteomes" id="UP000010552">
    <property type="component" value="Unassembled WGS sequence"/>
</dbReference>
<evidence type="ECO:0000256" key="5">
    <source>
        <dbReference type="ARBA" id="ARBA00022843"/>
    </source>
</evidence>
<gene>
    <name evidence="9" type="ORF">PAL_GLEAN10006862</name>
</gene>
<dbReference type="GO" id="GO:0008270">
    <property type="term" value="F:zinc ion binding"/>
    <property type="evidence" value="ECO:0007669"/>
    <property type="project" value="UniProtKB-KW"/>
</dbReference>
<organism evidence="9 10">
    <name type="scientific">Pteropus alecto</name>
    <name type="common">Black flying fox</name>
    <dbReference type="NCBI Taxonomy" id="9402"/>
    <lineage>
        <taxon>Eukaryota</taxon>
        <taxon>Metazoa</taxon>
        <taxon>Chordata</taxon>
        <taxon>Craniata</taxon>
        <taxon>Vertebrata</taxon>
        <taxon>Euteleostomi</taxon>
        <taxon>Mammalia</taxon>
        <taxon>Eutheria</taxon>
        <taxon>Laurasiatheria</taxon>
        <taxon>Chiroptera</taxon>
        <taxon>Yinpterochiroptera</taxon>
        <taxon>Pteropodoidea</taxon>
        <taxon>Pteropodidae</taxon>
        <taxon>Pteropodinae</taxon>
        <taxon>Pteropus</taxon>
    </lineage>
</organism>
<dbReference type="PANTHER" id="PTHR45736:SF6">
    <property type="entry name" value="ZINC FINGER MYM-TYPE PROTEIN 2"/>
    <property type="match status" value="1"/>
</dbReference>
<dbReference type="EMBL" id="KB030306">
    <property type="protein sequence ID" value="ELK18764.1"/>
    <property type="molecule type" value="Genomic_DNA"/>
</dbReference>
<name>L5L4V3_PTEAL</name>
<keyword evidence="10" id="KW-1185">Reference proteome</keyword>
<reference evidence="10" key="1">
    <citation type="journal article" date="2013" name="Science">
        <title>Comparative analysis of bat genomes provides insight into the evolution of flight and immunity.</title>
        <authorList>
            <person name="Zhang G."/>
            <person name="Cowled C."/>
            <person name="Shi Z."/>
            <person name="Huang Z."/>
            <person name="Bishop-Lilly K.A."/>
            <person name="Fang X."/>
            <person name="Wynne J.W."/>
            <person name="Xiong Z."/>
            <person name="Baker M.L."/>
            <person name="Zhao W."/>
            <person name="Tachedjian M."/>
            <person name="Zhu Y."/>
            <person name="Zhou P."/>
            <person name="Jiang X."/>
            <person name="Ng J."/>
            <person name="Yang L."/>
            <person name="Wu L."/>
            <person name="Xiao J."/>
            <person name="Feng Y."/>
            <person name="Chen Y."/>
            <person name="Sun X."/>
            <person name="Zhang Y."/>
            <person name="Marsh G.A."/>
            <person name="Crameri G."/>
            <person name="Broder C.C."/>
            <person name="Frey K.G."/>
            <person name="Wang L.F."/>
            <person name="Wang J."/>
        </authorList>
    </citation>
    <scope>NUCLEOTIDE SEQUENCE [LARGE SCALE GENOMIC DNA]</scope>
</reference>
<evidence type="ECO:0000256" key="1">
    <source>
        <dbReference type="ARBA" id="ARBA00022499"/>
    </source>
</evidence>
<evidence type="ECO:0000313" key="9">
    <source>
        <dbReference type="EMBL" id="ELK18764.1"/>
    </source>
</evidence>
<keyword evidence="1" id="KW-1017">Isopeptide bond</keyword>
<dbReference type="AlphaFoldDB" id="L5L4V3"/>
<keyword evidence="3" id="KW-0479">Metal-binding</keyword>
<dbReference type="PANTHER" id="PTHR45736">
    <property type="entry name" value="ZINC FINGER MYM-TYPE PROTEIN"/>
    <property type="match status" value="1"/>
</dbReference>
<evidence type="ECO:0000259" key="7">
    <source>
        <dbReference type="Pfam" id="PF06467"/>
    </source>
</evidence>
<evidence type="ECO:0000313" key="10">
    <source>
        <dbReference type="Proteomes" id="UP000010552"/>
    </source>
</evidence>